<dbReference type="Proteomes" id="UP000762676">
    <property type="component" value="Unassembled WGS sequence"/>
</dbReference>
<keyword evidence="11" id="KW-1185">Reference proteome</keyword>
<gene>
    <name evidence="10" type="ORF">ElyMa_000289300</name>
</gene>
<evidence type="ECO:0000256" key="6">
    <source>
        <dbReference type="ARBA" id="ARBA00049477"/>
    </source>
</evidence>
<sequence length="869" mass="98118">MTKKRKSLASKGNDNPTAMPKQARIPAPENISPRHVEEVRGLFDKKFRYTSKVNNQTGEHHASTFGLKSNKMGIKHETTVEDWFSVTPHVSTDSAVANDDPELMRLKREMNSVKDQLSNKDIETWHAHTTRCNLASHVIPYVKSLDVELCTQAWVKFYEILCTFQGQGLLPDQHFMSVHLCEAPGAFVTALNHFLQHKGFQHMWDWRATTLNPYHESNCLGEMIADDRLIRQTYIQWFFGEDGSGDITYPGHVKGLREMLLQAAENENLEVRLVTADGSKDCQTNPAEQESLVSRLHHCEALAAALILAPGGALVIKVFTMFETSSVRMMFLLNLMFDEVHVVKPATSKSGNSEMYLVCLGYRNNVAEETLWKLLDATVYSNNDGKMLSLIQPLPEDFIEEHRQCCRMFSQFQLDTIQTNLQLYTDMSEGQTQQLELKQRLVLDFFLQKTGLSNKGRRRQARWVAGYVRERSAFLFPHLSLSEPSLVIESPLYCLSSNGSTSHIRPSKHLQPRPSGTFQLRQSLCTMSWSERLKLIEYRDTSVPRLTEMQSRSPLEDCELDELTELDTGQAFSAVLTSRLCDYERCRQWHFVEHARWLGQTVAQLLAPAINTSTHLLPENSAVPPSKLLTAAPHDHRKSCQIYFWDRGRGEEVEKSSPLYLSFIEALPDPGKVTVVNSGTDAAVTSDGPALFFCNLTSFCDARFKSAWSSRFEELLCRAKCVQCVADILKSLSIGSDVVLLIPTLLTRLTSSLVYILARCFGSIRLESPPNLWLHQLLKLADFRGAGPGLVSHLLETGERLQQEVESGQTYACLMEVVSFPLIVCDRKFVQLITAHNNRSIAGFLNVMLDHTRELNHTGGSTQSHSDQA</sequence>
<dbReference type="GO" id="GO:0004483">
    <property type="term" value="F:methyltransferase cap1 activity"/>
    <property type="evidence" value="ECO:0007669"/>
    <property type="project" value="TreeGrafter"/>
</dbReference>
<dbReference type="InterPro" id="IPR029063">
    <property type="entry name" value="SAM-dependent_MTases_sf"/>
</dbReference>
<dbReference type="GO" id="GO:0005634">
    <property type="term" value="C:nucleus"/>
    <property type="evidence" value="ECO:0007669"/>
    <property type="project" value="UniProtKB-ARBA"/>
</dbReference>
<comment type="catalytic activity">
    <reaction evidence="6">
        <text>a 5'-end (N(7)-methyl 5'-triphosphoguanosine)-(2'-O-methyl-ribonucleoside)-(ribonucleotide) in mRNA + S-adenosyl-L-methionine = a 5'-end (N(7)-methyl 5'-triphosphoguanosine)-(2'-O-methyl-ribonucleoside)-(2'-O-methyl-ribonucleotide) in mRNA + S-adenosyl-L-homocysteine + H(+)</text>
        <dbReference type="Rhea" id="RHEA:67024"/>
        <dbReference type="Rhea" id="RHEA-COMP:17169"/>
        <dbReference type="Rhea" id="RHEA-COMP:17170"/>
        <dbReference type="ChEBI" id="CHEBI:15378"/>
        <dbReference type="ChEBI" id="CHEBI:57856"/>
        <dbReference type="ChEBI" id="CHEBI:59789"/>
        <dbReference type="ChEBI" id="CHEBI:167612"/>
        <dbReference type="ChEBI" id="CHEBI:167614"/>
        <dbReference type="EC" id="2.1.1.296"/>
    </reaction>
</comment>
<feature type="binding site" evidence="7">
    <location>
        <position position="204"/>
    </location>
    <ligand>
        <name>S-adenosyl-L-methionine</name>
        <dbReference type="ChEBI" id="CHEBI:59789"/>
    </ligand>
</feature>
<evidence type="ECO:0000256" key="3">
    <source>
        <dbReference type="ARBA" id="ARBA00022603"/>
    </source>
</evidence>
<organism evidence="10 11">
    <name type="scientific">Elysia marginata</name>
    <dbReference type="NCBI Taxonomy" id="1093978"/>
    <lineage>
        <taxon>Eukaryota</taxon>
        <taxon>Metazoa</taxon>
        <taxon>Spiralia</taxon>
        <taxon>Lophotrochozoa</taxon>
        <taxon>Mollusca</taxon>
        <taxon>Gastropoda</taxon>
        <taxon>Heterobranchia</taxon>
        <taxon>Euthyneura</taxon>
        <taxon>Panpulmonata</taxon>
        <taxon>Sacoglossa</taxon>
        <taxon>Placobranchoidea</taxon>
        <taxon>Plakobranchidae</taxon>
        <taxon>Elysia</taxon>
    </lineage>
</organism>
<feature type="binding site" evidence="7">
    <location>
        <position position="277"/>
    </location>
    <ligand>
        <name>S-adenosyl-L-methionine</name>
        <dbReference type="ChEBI" id="CHEBI:59789"/>
    </ligand>
</feature>
<evidence type="ECO:0000313" key="10">
    <source>
        <dbReference type="EMBL" id="GFR68895.1"/>
    </source>
</evidence>
<dbReference type="PANTHER" id="PTHR16121:SF2">
    <property type="entry name" value="CAP-SPECIFIC MRNA (NUCLEOSIDE-2'-O-)-METHYLTRANSFERASE 2"/>
    <property type="match status" value="1"/>
</dbReference>
<dbReference type="GO" id="GO:0006370">
    <property type="term" value="P:7-methylguanosine mRNA capping"/>
    <property type="evidence" value="ECO:0007669"/>
    <property type="project" value="TreeGrafter"/>
</dbReference>
<evidence type="ECO:0000256" key="7">
    <source>
        <dbReference type="PROSITE-ProRule" id="PRU00946"/>
    </source>
</evidence>
<evidence type="ECO:0000256" key="5">
    <source>
        <dbReference type="ARBA" id="ARBA00022691"/>
    </source>
</evidence>
<dbReference type="GO" id="GO:0032259">
    <property type="term" value="P:methylation"/>
    <property type="evidence" value="ECO:0007669"/>
    <property type="project" value="UniProtKB-KW"/>
</dbReference>
<comment type="caution">
    <text evidence="10">The sequence shown here is derived from an EMBL/GenBank/DDBJ whole genome shotgun (WGS) entry which is preliminary data.</text>
</comment>
<dbReference type="EC" id="2.1.1.296" evidence="1"/>
<evidence type="ECO:0000256" key="4">
    <source>
        <dbReference type="ARBA" id="ARBA00022679"/>
    </source>
</evidence>
<evidence type="ECO:0000313" key="11">
    <source>
        <dbReference type="Proteomes" id="UP000762676"/>
    </source>
</evidence>
<evidence type="ECO:0000256" key="2">
    <source>
        <dbReference type="ARBA" id="ARBA00021134"/>
    </source>
</evidence>
<feature type="active site" description="Proton acceptor" evidence="7">
    <location>
        <position position="317"/>
    </location>
</feature>
<keyword evidence="3 7" id="KW-0489">Methyltransferase</keyword>
<keyword evidence="5 7" id="KW-0949">S-adenosyl-L-methionine</keyword>
<dbReference type="PANTHER" id="PTHR16121">
    <property type="entry name" value="CAP-SPECIFIC MRNA (NUCLEOSIDE-2'-O-)-METHYLTRANSFERASE 1-RELATED"/>
    <property type="match status" value="1"/>
</dbReference>
<protein>
    <recommendedName>
        <fullName evidence="2">Cap-specific mRNA (nucleoside-2'-O-)-methyltransferase 2</fullName>
        <ecNumber evidence="1">2.1.1.296</ecNumber>
    </recommendedName>
</protein>
<proteinExistence type="predicted"/>
<dbReference type="GO" id="GO:0120550">
    <property type="term" value="F:methyltransferase cap2 activity"/>
    <property type="evidence" value="ECO:0007669"/>
    <property type="project" value="UniProtKB-EC"/>
</dbReference>
<dbReference type="InterPro" id="IPR050851">
    <property type="entry name" value="mRNA_Cap_2O-Ribose_MeTrfase"/>
</dbReference>
<dbReference type="PROSITE" id="PS51614">
    <property type="entry name" value="SAM_MT_ADRIFT"/>
    <property type="match status" value="1"/>
</dbReference>
<dbReference type="InterPro" id="IPR025807">
    <property type="entry name" value="Adrift-typ_MeTrfase"/>
</dbReference>
<dbReference type="Pfam" id="PF01728">
    <property type="entry name" value="FtsJ"/>
    <property type="match status" value="1"/>
</dbReference>
<dbReference type="GO" id="GO:0005737">
    <property type="term" value="C:cytoplasm"/>
    <property type="evidence" value="ECO:0007669"/>
    <property type="project" value="TreeGrafter"/>
</dbReference>
<dbReference type="EMBL" id="BMAT01000582">
    <property type="protein sequence ID" value="GFR68895.1"/>
    <property type="molecule type" value="Genomic_DNA"/>
</dbReference>
<keyword evidence="4 7" id="KW-0808">Transferase</keyword>
<name>A0AAV4F7C6_9GAST</name>
<feature type="region of interest" description="Disordered" evidence="8">
    <location>
        <begin position="1"/>
        <end position="33"/>
    </location>
</feature>
<dbReference type="AlphaFoldDB" id="A0AAV4F7C6"/>
<evidence type="ECO:0000256" key="1">
    <source>
        <dbReference type="ARBA" id="ARBA00012770"/>
    </source>
</evidence>
<feature type="domain" description="Adrift-type SAM-dependent 2'-O-MTase" evidence="9">
    <location>
        <begin position="148"/>
        <end position="364"/>
    </location>
</feature>
<dbReference type="SUPFAM" id="SSF53335">
    <property type="entry name" value="S-adenosyl-L-methionine-dependent methyltransferases"/>
    <property type="match status" value="1"/>
</dbReference>
<feature type="binding site" evidence="7">
    <location>
        <position position="185"/>
    </location>
    <ligand>
        <name>S-adenosyl-L-methionine</name>
        <dbReference type="ChEBI" id="CHEBI:59789"/>
    </ligand>
</feature>
<evidence type="ECO:0000259" key="9">
    <source>
        <dbReference type="PROSITE" id="PS51614"/>
    </source>
</evidence>
<evidence type="ECO:0000256" key="8">
    <source>
        <dbReference type="SAM" id="MobiDB-lite"/>
    </source>
</evidence>
<dbReference type="InterPro" id="IPR002877">
    <property type="entry name" value="RNA_MeTrfase_FtsJ_dom"/>
</dbReference>
<accession>A0AAV4F7C6</accession>
<reference evidence="10 11" key="1">
    <citation type="journal article" date="2021" name="Elife">
        <title>Chloroplast acquisition without the gene transfer in kleptoplastic sea slugs, Plakobranchus ocellatus.</title>
        <authorList>
            <person name="Maeda T."/>
            <person name="Takahashi S."/>
            <person name="Yoshida T."/>
            <person name="Shimamura S."/>
            <person name="Takaki Y."/>
            <person name="Nagai Y."/>
            <person name="Toyoda A."/>
            <person name="Suzuki Y."/>
            <person name="Arimoto A."/>
            <person name="Ishii H."/>
            <person name="Satoh N."/>
            <person name="Nishiyama T."/>
            <person name="Hasebe M."/>
            <person name="Maruyama T."/>
            <person name="Minagawa J."/>
            <person name="Obokata J."/>
            <person name="Shigenobu S."/>
        </authorList>
    </citation>
    <scope>NUCLEOTIDE SEQUENCE [LARGE SCALE GENOMIC DNA]</scope>
</reference>
<dbReference type="Gene3D" id="3.40.50.12760">
    <property type="match status" value="1"/>
</dbReference>